<dbReference type="EMBL" id="FN653114">
    <property type="protein sequence ID" value="CBY25142.1"/>
    <property type="molecule type" value="Genomic_DNA"/>
</dbReference>
<feature type="compositionally biased region" description="Polar residues" evidence="1">
    <location>
        <begin position="343"/>
        <end position="366"/>
    </location>
</feature>
<proteinExistence type="predicted"/>
<accession>E4XR66</accession>
<sequence length="366" mass="40651">MNHYDIGDFLVEPGQTEKKGFRNKFLGSADRLRKLTLNVSDAMTGSIRKKFSRRPSIMPPPRGFAQREEIKQEDPNSPSKSSVGAPCEIEINNHGQLEASKDVINFEVAGVKLPVDGLLETLIAKGQHAIGIDKKGMSFQTTYSFAGWKIDFENFFTRAGDLYCLGVTPDLNFIVEAKCTPVYKPKLGSDKTAFLGVICELTNLVSTARFAVEPRDHDLSIINLGTDVETVYKVVSSDYRRDEWMHLDVESSLCDMKIQIIQDNFQNKLHDNSTFYFLKSAGAKLHVSRPSSPLYEYQFSSETEDEVEKPHKSAFTVHYKKPASPMIVPDFTTPPESLGGDVSSESLPKNSAASADTSCSSVITEL</sequence>
<feature type="compositionally biased region" description="Basic and acidic residues" evidence="1">
    <location>
        <begin position="65"/>
        <end position="74"/>
    </location>
</feature>
<dbReference type="Proteomes" id="UP000001307">
    <property type="component" value="Unassembled WGS sequence"/>
</dbReference>
<reference evidence="2" key="1">
    <citation type="journal article" date="2010" name="Science">
        <title>Plasticity of animal genome architecture unmasked by rapid evolution of a pelagic tunicate.</title>
        <authorList>
            <person name="Denoeud F."/>
            <person name="Henriet S."/>
            <person name="Mungpakdee S."/>
            <person name="Aury J.M."/>
            <person name="Da Silva C."/>
            <person name="Brinkmann H."/>
            <person name="Mikhaleva J."/>
            <person name="Olsen L.C."/>
            <person name="Jubin C."/>
            <person name="Canestro C."/>
            <person name="Bouquet J.M."/>
            <person name="Danks G."/>
            <person name="Poulain J."/>
            <person name="Campsteijn C."/>
            <person name="Adamski M."/>
            <person name="Cross I."/>
            <person name="Yadetie F."/>
            <person name="Muffato M."/>
            <person name="Louis A."/>
            <person name="Butcher S."/>
            <person name="Tsagkogeorga G."/>
            <person name="Konrad A."/>
            <person name="Singh S."/>
            <person name="Jensen M.F."/>
            <person name="Cong E.H."/>
            <person name="Eikeseth-Otteraa H."/>
            <person name="Noel B."/>
            <person name="Anthouard V."/>
            <person name="Porcel B.M."/>
            <person name="Kachouri-Lafond R."/>
            <person name="Nishino A."/>
            <person name="Ugolini M."/>
            <person name="Chourrout P."/>
            <person name="Nishida H."/>
            <person name="Aasland R."/>
            <person name="Huzurbazar S."/>
            <person name="Westhof E."/>
            <person name="Delsuc F."/>
            <person name="Lehrach H."/>
            <person name="Reinhardt R."/>
            <person name="Weissenbach J."/>
            <person name="Roy S.W."/>
            <person name="Artiguenave F."/>
            <person name="Postlethwait J.H."/>
            <person name="Manak J.R."/>
            <person name="Thompson E.M."/>
            <person name="Jaillon O."/>
            <person name="Du Pasquier L."/>
            <person name="Boudinot P."/>
            <person name="Liberles D.A."/>
            <person name="Volff J.N."/>
            <person name="Philippe H."/>
            <person name="Lenhard B."/>
            <person name="Roest Crollius H."/>
            <person name="Wincker P."/>
            <person name="Chourrout D."/>
        </authorList>
    </citation>
    <scope>NUCLEOTIDE SEQUENCE [LARGE SCALE GENOMIC DNA]</scope>
</reference>
<feature type="region of interest" description="Disordered" evidence="1">
    <location>
        <begin position="326"/>
        <end position="366"/>
    </location>
</feature>
<organism evidence="2">
    <name type="scientific">Oikopleura dioica</name>
    <name type="common">Tunicate</name>
    <dbReference type="NCBI Taxonomy" id="34765"/>
    <lineage>
        <taxon>Eukaryota</taxon>
        <taxon>Metazoa</taxon>
        <taxon>Chordata</taxon>
        <taxon>Tunicata</taxon>
        <taxon>Appendicularia</taxon>
        <taxon>Copelata</taxon>
        <taxon>Oikopleuridae</taxon>
        <taxon>Oikopleura</taxon>
    </lineage>
</organism>
<dbReference type="AlphaFoldDB" id="E4XR66"/>
<protein>
    <submittedName>
        <fullName evidence="2">Uncharacterized protein</fullName>
    </submittedName>
</protein>
<feature type="region of interest" description="Disordered" evidence="1">
    <location>
        <begin position="50"/>
        <end position="84"/>
    </location>
</feature>
<gene>
    <name evidence="2" type="ORF">GSOID_T00018184001</name>
</gene>
<evidence type="ECO:0000256" key="1">
    <source>
        <dbReference type="SAM" id="MobiDB-lite"/>
    </source>
</evidence>
<keyword evidence="3" id="KW-1185">Reference proteome</keyword>
<evidence type="ECO:0000313" key="3">
    <source>
        <dbReference type="Proteomes" id="UP000001307"/>
    </source>
</evidence>
<evidence type="ECO:0000313" key="2">
    <source>
        <dbReference type="EMBL" id="CBY25142.1"/>
    </source>
</evidence>
<name>E4XR66_OIKDI</name>
<dbReference type="InParanoid" id="E4XR66"/>